<dbReference type="EMBL" id="NRGR01000005">
    <property type="protein sequence ID" value="PCC40777.1"/>
    <property type="molecule type" value="Genomic_DNA"/>
</dbReference>
<protein>
    <recommendedName>
        <fullName evidence="3">3-beta hydroxysteroid dehydrogenase</fullName>
    </recommendedName>
</protein>
<dbReference type="Proteomes" id="UP000218598">
    <property type="component" value="Unassembled WGS sequence"/>
</dbReference>
<dbReference type="RefSeq" id="WP_096196514.1">
    <property type="nucleotide sequence ID" value="NZ_JBQQNQ010000015.1"/>
</dbReference>
<dbReference type="InterPro" id="IPR051207">
    <property type="entry name" value="ComplexI_NDUFA9_subunit"/>
</dbReference>
<organism evidence="1 2">
    <name type="scientific">Brachybacterium alimentarium</name>
    <dbReference type="NCBI Taxonomy" id="47845"/>
    <lineage>
        <taxon>Bacteria</taxon>
        <taxon>Bacillati</taxon>
        <taxon>Actinomycetota</taxon>
        <taxon>Actinomycetes</taxon>
        <taxon>Micrococcales</taxon>
        <taxon>Dermabacteraceae</taxon>
        <taxon>Brachybacterium</taxon>
    </lineage>
</organism>
<gene>
    <name evidence="1" type="ORF">CIK66_03165</name>
</gene>
<dbReference type="GO" id="GO:0044877">
    <property type="term" value="F:protein-containing complex binding"/>
    <property type="evidence" value="ECO:0007669"/>
    <property type="project" value="TreeGrafter"/>
</dbReference>
<dbReference type="InterPro" id="IPR036291">
    <property type="entry name" value="NAD(P)-bd_dom_sf"/>
</dbReference>
<keyword evidence="2" id="KW-1185">Reference proteome</keyword>
<evidence type="ECO:0000313" key="1">
    <source>
        <dbReference type="EMBL" id="PCC40777.1"/>
    </source>
</evidence>
<dbReference type="OrthoDB" id="9771302at2"/>
<evidence type="ECO:0008006" key="3">
    <source>
        <dbReference type="Google" id="ProtNLM"/>
    </source>
</evidence>
<dbReference type="PANTHER" id="PTHR12126">
    <property type="entry name" value="NADH-UBIQUINONE OXIDOREDUCTASE 39 KDA SUBUNIT-RELATED"/>
    <property type="match status" value="1"/>
</dbReference>
<dbReference type="PANTHER" id="PTHR12126:SF16">
    <property type="entry name" value="MIOREX COMPLEX COMPONENT 2"/>
    <property type="match status" value="1"/>
</dbReference>
<name>A0A2A3YN76_9MICO</name>
<sequence>MAQVIAVVGATGTLGARVVEKARADGHEVREIARSTGIDIMTGQGLPAALAGADVIIDCVKPPTLEATEATQWFGRAMETLGAAAMDAGISRTVVTSIIGIDHMQDYGFYRAQLAHEQAAREHCPGPVTVRATQFHDFVGNMLQREGDQLTIMDVPSQPVDTREVARVLLRAALEERPEELVQVAGPQVENTLDQARRLLAVRGDDTAVVGVTPSASMAQGGMLPGPEVPAVGPTYAQWLAEHEPRPHG</sequence>
<evidence type="ECO:0000313" key="2">
    <source>
        <dbReference type="Proteomes" id="UP000218598"/>
    </source>
</evidence>
<reference evidence="1 2" key="1">
    <citation type="journal article" date="2017" name="Elife">
        <title>Extensive horizontal gene transfer in cheese-associated bacteria.</title>
        <authorList>
            <person name="Bonham K.S."/>
            <person name="Wolfe B.E."/>
            <person name="Dutton R.J."/>
        </authorList>
    </citation>
    <scope>NUCLEOTIDE SEQUENCE [LARGE SCALE GENOMIC DNA]</scope>
    <source>
        <strain evidence="1 2">341_9</strain>
    </source>
</reference>
<dbReference type="AlphaFoldDB" id="A0A2A3YN76"/>
<dbReference type="SUPFAM" id="SSF51735">
    <property type="entry name" value="NAD(P)-binding Rossmann-fold domains"/>
    <property type="match status" value="1"/>
</dbReference>
<comment type="caution">
    <text evidence="1">The sequence shown here is derived from an EMBL/GenBank/DDBJ whole genome shotgun (WGS) entry which is preliminary data.</text>
</comment>
<dbReference type="Gene3D" id="3.40.50.720">
    <property type="entry name" value="NAD(P)-binding Rossmann-like Domain"/>
    <property type="match status" value="1"/>
</dbReference>
<accession>A0A2A3YN76</accession>
<proteinExistence type="predicted"/>